<feature type="non-terminal residue" evidence="2">
    <location>
        <position position="1"/>
    </location>
</feature>
<feature type="coiled-coil region" evidence="1">
    <location>
        <begin position="14"/>
        <end position="48"/>
    </location>
</feature>
<accession>A0A6G1F5Q2</accession>
<evidence type="ECO:0000256" key="1">
    <source>
        <dbReference type="SAM" id="Coils"/>
    </source>
</evidence>
<reference evidence="2 3" key="1">
    <citation type="submission" date="2019-11" db="EMBL/GenBank/DDBJ databases">
        <title>Whole genome sequence of Oryza granulata.</title>
        <authorList>
            <person name="Li W."/>
        </authorList>
    </citation>
    <scope>NUCLEOTIDE SEQUENCE [LARGE SCALE GENOMIC DNA]</scope>
    <source>
        <strain evidence="3">cv. Menghai</strain>
        <tissue evidence="2">Leaf</tissue>
    </source>
</reference>
<dbReference type="EMBL" id="SPHZ02000001">
    <property type="protein sequence ID" value="KAF0932246.1"/>
    <property type="molecule type" value="Genomic_DNA"/>
</dbReference>
<proteinExistence type="predicted"/>
<name>A0A6G1F5Q2_9ORYZ</name>
<keyword evidence="1" id="KW-0175">Coiled coil</keyword>
<sequence>GQAQGQELGQAGTIRTLETNLNNQSLEIERQKKELKELEKAKSKVDTDYA</sequence>
<gene>
    <name evidence="2" type="ORF">E2562_008750</name>
</gene>
<dbReference type="Proteomes" id="UP000479710">
    <property type="component" value="Unassembled WGS sequence"/>
</dbReference>
<keyword evidence="3" id="KW-1185">Reference proteome</keyword>
<dbReference type="AlphaFoldDB" id="A0A6G1F5Q2"/>
<organism evidence="2 3">
    <name type="scientific">Oryza meyeriana var. granulata</name>
    <dbReference type="NCBI Taxonomy" id="110450"/>
    <lineage>
        <taxon>Eukaryota</taxon>
        <taxon>Viridiplantae</taxon>
        <taxon>Streptophyta</taxon>
        <taxon>Embryophyta</taxon>
        <taxon>Tracheophyta</taxon>
        <taxon>Spermatophyta</taxon>
        <taxon>Magnoliopsida</taxon>
        <taxon>Liliopsida</taxon>
        <taxon>Poales</taxon>
        <taxon>Poaceae</taxon>
        <taxon>BOP clade</taxon>
        <taxon>Oryzoideae</taxon>
        <taxon>Oryzeae</taxon>
        <taxon>Oryzinae</taxon>
        <taxon>Oryza</taxon>
        <taxon>Oryza meyeriana</taxon>
    </lineage>
</organism>
<protein>
    <submittedName>
        <fullName evidence="2">Uncharacterized protein</fullName>
    </submittedName>
</protein>
<comment type="caution">
    <text evidence="2">The sequence shown here is derived from an EMBL/GenBank/DDBJ whole genome shotgun (WGS) entry which is preliminary data.</text>
</comment>
<feature type="non-terminal residue" evidence="2">
    <location>
        <position position="50"/>
    </location>
</feature>
<evidence type="ECO:0000313" key="2">
    <source>
        <dbReference type="EMBL" id="KAF0932246.1"/>
    </source>
</evidence>
<evidence type="ECO:0000313" key="3">
    <source>
        <dbReference type="Proteomes" id="UP000479710"/>
    </source>
</evidence>